<gene>
    <name evidence="2" type="ORF">PIB30_025762</name>
</gene>
<dbReference type="PANTHER" id="PTHR33472">
    <property type="entry name" value="OS01G0106600 PROTEIN"/>
    <property type="match status" value="1"/>
</dbReference>
<sequence length="301" mass="32903">MANLPSVRPWSRLGSVSPTPSKPSTPQSQPSKPQTSAPRFRFTALGAAGRTSSAPSSPLPSTPNSNSLPNSPSPKPSQSPKNSTTENNAYANSTESKQGTTPSVQSYLKVNTEVQPTKIALESNPKETMLVQRESGEKQIETTAAKEKGIFHNKKLLDSENNGSIRVITISGENRGAYMEIIQSSSKKKPNFLRQKNGNSDINKAHDETTKSESSENYSADRKNKNKNNHRERTTKYYPNSARISSACYINSNVQNVNNSLLYGSSCSCNDPGVQLTLSARKPYIEAFHQTEDVHGKNKNN</sequence>
<feature type="region of interest" description="Disordered" evidence="1">
    <location>
        <begin position="186"/>
        <end position="235"/>
    </location>
</feature>
<name>A0ABU6RAJ2_9FABA</name>
<feature type="region of interest" description="Disordered" evidence="1">
    <location>
        <begin position="1"/>
        <end position="103"/>
    </location>
</feature>
<protein>
    <submittedName>
        <fullName evidence="2">Uncharacterized protein</fullName>
    </submittedName>
</protein>
<feature type="compositionally biased region" description="Polar residues" evidence="1">
    <location>
        <begin position="86"/>
        <end position="103"/>
    </location>
</feature>
<dbReference type="PANTHER" id="PTHR33472:SF28">
    <property type="entry name" value="BROMO AND FHA DOMAIN-CONTAINING PROTEIN DDB_G0267958"/>
    <property type="match status" value="1"/>
</dbReference>
<feature type="compositionally biased region" description="Basic and acidic residues" evidence="1">
    <location>
        <begin position="203"/>
        <end position="235"/>
    </location>
</feature>
<organism evidence="2 3">
    <name type="scientific">Stylosanthes scabra</name>
    <dbReference type="NCBI Taxonomy" id="79078"/>
    <lineage>
        <taxon>Eukaryota</taxon>
        <taxon>Viridiplantae</taxon>
        <taxon>Streptophyta</taxon>
        <taxon>Embryophyta</taxon>
        <taxon>Tracheophyta</taxon>
        <taxon>Spermatophyta</taxon>
        <taxon>Magnoliopsida</taxon>
        <taxon>eudicotyledons</taxon>
        <taxon>Gunneridae</taxon>
        <taxon>Pentapetalae</taxon>
        <taxon>rosids</taxon>
        <taxon>fabids</taxon>
        <taxon>Fabales</taxon>
        <taxon>Fabaceae</taxon>
        <taxon>Papilionoideae</taxon>
        <taxon>50 kb inversion clade</taxon>
        <taxon>dalbergioids sensu lato</taxon>
        <taxon>Dalbergieae</taxon>
        <taxon>Pterocarpus clade</taxon>
        <taxon>Stylosanthes</taxon>
    </lineage>
</organism>
<proteinExistence type="predicted"/>
<reference evidence="2 3" key="1">
    <citation type="journal article" date="2023" name="Plants (Basel)">
        <title>Bridging the Gap: Combining Genomics and Transcriptomics Approaches to Understand Stylosanthes scabra, an Orphan Legume from the Brazilian Caatinga.</title>
        <authorList>
            <person name="Ferreira-Neto J.R.C."/>
            <person name="da Silva M.D."/>
            <person name="Binneck E."/>
            <person name="de Melo N.F."/>
            <person name="da Silva R.H."/>
            <person name="de Melo A.L.T.M."/>
            <person name="Pandolfi V."/>
            <person name="Bustamante F.O."/>
            <person name="Brasileiro-Vidal A.C."/>
            <person name="Benko-Iseppon A.M."/>
        </authorList>
    </citation>
    <scope>NUCLEOTIDE SEQUENCE [LARGE SCALE GENOMIC DNA]</scope>
    <source>
        <tissue evidence="2">Leaves</tissue>
    </source>
</reference>
<accession>A0ABU6RAJ2</accession>
<evidence type="ECO:0000313" key="2">
    <source>
        <dbReference type="EMBL" id="MED6120985.1"/>
    </source>
</evidence>
<keyword evidence="3" id="KW-1185">Reference proteome</keyword>
<comment type="caution">
    <text evidence="2">The sequence shown here is derived from an EMBL/GenBank/DDBJ whole genome shotgun (WGS) entry which is preliminary data.</text>
</comment>
<evidence type="ECO:0000313" key="3">
    <source>
        <dbReference type="Proteomes" id="UP001341840"/>
    </source>
</evidence>
<evidence type="ECO:0000256" key="1">
    <source>
        <dbReference type="SAM" id="MobiDB-lite"/>
    </source>
</evidence>
<dbReference type="Proteomes" id="UP001341840">
    <property type="component" value="Unassembled WGS sequence"/>
</dbReference>
<dbReference type="EMBL" id="JASCZI010030303">
    <property type="protein sequence ID" value="MED6120985.1"/>
    <property type="molecule type" value="Genomic_DNA"/>
</dbReference>
<feature type="compositionally biased region" description="Low complexity" evidence="1">
    <location>
        <begin position="17"/>
        <end position="36"/>
    </location>
</feature>